<dbReference type="PANTHER" id="PTHR38340:SF1">
    <property type="entry name" value="S-LAYER PROTEIN"/>
    <property type="match status" value="1"/>
</dbReference>
<dbReference type="InterPro" id="IPR024079">
    <property type="entry name" value="MetalloPept_cat_dom_sf"/>
</dbReference>
<gene>
    <name evidence="10" type="ORF">CRENPOLYSF1_670035</name>
</gene>
<keyword evidence="6" id="KW-0378">Hydrolase</keyword>
<dbReference type="SMART" id="SM00235">
    <property type="entry name" value="ZnMc"/>
    <property type="match status" value="1"/>
</dbReference>
<feature type="domain" description="Peptidase metallopeptidase" evidence="9">
    <location>
        <begin position="37"/>
        <end position="227"/>
    </location>
</feature>
<comment type="similarity">
    <text evidence="2">Belongs to the peptidase M10B family.</text>
</comment>
<keyword evidence="7" id="KW-0862">Zinc</keyword>
<dbReference type="SUPFAM" id="SSF51120">
    <property type="entry name" value="beta-Roll"/>
    <property type="match status" value="2"/>
</dbReference>
<dbReference type="GO" id="GO:0006508">
    <property type="term" value="P:proteolysis"/>
    <property type="evidence" value="ECO:0007669"/>
    <property type="project" value="UniProtKB-KW"/>
</dbReference>
<dbReference type="InterPro" id="IPR018511">
    <property type="entry name" value="Hemolysin-typ_Ca-bd_CS"/>
</dbReference>
<dbReference type="PROSITE" id="PS00330">
    <property type="entry name" value="HEMOLYSIN_CALCIUM"/>
    <property type="match status" value="3"/>
</dbReference>
<keyword evidence="4" id="KW-0645">Protease</keyword>
<evidence type="ECO:0000313" key="10">
    <source>
        <dbReference type="EMBL" id="SJM95309.1"/>
    </source>
</evidence>
<keyword evidence="3" id="KW-0964">Secreted</keyword>
<reference evidence="11" key="1">
    <citation type="submission" date="2017-02" db="EMBL/GenBank/DDBJ databases">
        <authorList>
            <person name="Daims H."/>
        </authorList>
    </citation>
    <scope>NUCLEOTIDE SEQUENCE [LARGE SCALE GENOMIC DNA]</scope>
</reference>
<evidence type="ECO:0000256" key="4">
    <source>
        <dbReference type="ARBA" id="ARBA00022670"/>
    </source>
</evidence>
<dbReference type="GO" id="GO:0005576">
    <property type="term" value="C:extracellular region"/>
    <property type="evidence" value="ECO:0007669"/>
    <property type="project" value="UniProtKB-SubCell"/>
</dbReference>
<dbReference type="InterPro" id="IPR006026">
    <property type="entry name" value="Peptidase_Metallo"/>
</dbReference>
<evidence type="ECO:0000256" key="8">
    <source>
        <dbReference type="ARBA" id="ARBA00022837"/>
    </source>
</evidence>
<evidence type="ECO:0000256" key="1">
    <source>
        <dbReference type="ARBA" id="ARBA00004613"/>
    </source>
</evidence>
<dbReference type="GO" id="GO:0008270">
    <property type="term" value="F:zinc ion binding"/>
    <property type="evidence" value="ECO:0007669"/>
    <property type="project" value="InterPro"/>
</dbReference>
<dbReference type="PANTHER" id="PTHR38340">
    <property type="entry name" value="S-LAYER PROTEIN"/>
    <property type="match status" value="1"/>
</dbReference>
<dbReference type="Pfam" id="PF00413">
    <property type="entry name" value="Peptidase_M10"/>
    <property type="match status" value="1"/>
</dbReference>
<dbReference type="InterPro" id="IPR011049">
    <property type="entry name" value="Serralysin-like_metalloprot_C"/>
</dbReference>
<evidence type="ECO:0000313" key="11">
    <source>
        <dbReference type="Proteomes" id="UP000195667"/>
    </source>
</evidence>
<dbReference type="OrthoDB" id="6089850at2"/>
<evidence type="ECO:0000256" key="3">
    <source>
        <dbReference type="ARBA" id="ARBA00022525"/>
    </source>
</evidence>
<organism evidence="10 11">
    <name type="scientific">Crenothrix polyspora</name>
    <dbReference type="NCBI Taxonomy" id="360316"/>
    <lineage>
        <taxon>Bacteria</taxon>
        <taxon>Pseudomonadati</taxon>
        <taxon>Pseudomonadota</taxon>
        <taxon>Gammaproteobacteria</taxon>
        <taxon>Methylococcales</taxon>
        <taxon>Crenotrichaceae</taxon>
        <taxon>Crenothrix</taxon>
    </lineage>
</organism>
<evidence type="ECO:0000256" key="7">
    <source>
        <dbReference type="ARBA" id="ARBA00022833"/>
    </source>
</evidence>
<protein>
    <recommendedName>
        <fullName evidence="9">Peptidase metallopeptidase domain-containing protein</fullName>
    </recommendedName>
</protein>
<dbReference type="Gene3D" id="3.40.390.10">
    <property type="entry name" value="Collagenase (Catalytic Domain)"/>
    <property type="match status" value="1"/>
</dbReference>
<accession>A0A1R4HGG7</accession>
<dbReference type="InterPro" id="IPR001343">
    <property type="entry name" value="Hemolysn_Ca-bd"/>
</dbReference>
<keyword evidence="5" id="KW-0479">Metal-binding</keyword>
<dbReference type="PRINTS" id="PR00313">
    <property type="entry name" value="CABNDNGRPT"/>
</dbReference>
<evidence type="ECO:0000256" key="2">
    <source>
        <dbReference type="ARBA" id="ARBA00009490"/>
    </source>
</evidence>
<dbReference type="Proteomes" id="UP000195667">
    <property type="component" value="Unassembled WGS sequence"/>
</dbReference>
<dbReference type="GO" id="GO:0004222">
    <property type="term" value="F:metalloendopeptidase activity"/>
    <property type="evidence" value="ECO:0007669"/>
    <property type="project" value="InterPro"/>
</dbReference>
<sequence>MVAITQDDSYTLRAITVSELGKVQYSGNITVDSLLDNGVNWNFLMPERNIIYYTFDTQSATSATAPGVLSAFNTNQMNAVRVVLTDVSAITGIKFVETSNGNEADFHFAATNLSGNNVTGLCQSVYSYSYNSHDVVVDYQAEAYVYLDNVEFAYENSVAKKGTAGYETLLHEVGHGLGLKHSFEGAIVLPAKQDNTNNTVMSYNQTGVNKTAFQANDLAALKWIYGGDGLGKAGHYLLDTRPAAKTESVIGSVGNDVLVGDKAHANSFDTLSGLSGNDMLRGLGGNDTLLGGDGNDILIGGNGNDSLNGGKGTDWAYYDSAKVAVTVNLSSVGAQNTLGAGVDTLSNIENLRGSNYNDKLIGNAVNNTLMGGNGQDVLIGGAGSDTYILAETVAASDTVRIAGGDSVVKSFDKVADFKLAVSANSIVGIDKLDLVSTRIAGNAPHVDGKDAGQIHSHHIVNGLISFDHIDQYNHAAVIHNTDLNDVVRYLQTNIVGIGETVAFNAEGSTYVFQNNAANDTLVQLLGNTASGLTVTGLVAGGVWLV</sequence>
<dbReference type="SUPFAM" id="SSF55486">
    <property type="entry name" value="Metalloproteases ('zincins'), catalytic domain"/>
    <property type="match status" value="1"/>
</dbReference>
<dbReference type="RefSeq" id="WP_087144738.1">
    <property type="nucleotide sequence ID" value="NZ_FUKI01000145.1"/>
</dbReference>
<name>A0A1R4HGG7_9GAMM</name>
<dbReference type="AlphaFoldDB" id="A0A1R4HGG7"/>
<comment type="subcellular location">
    <subcellularLocation>
        <location evidence="1">Secreted</location>
    </subcellularLocation>
</comment>
<dbReference type="InterPro" id="IPR001818">
    <property type="entry name" value="Pept_M10_metallopeptidase"/>
</dbReference>
<dbReference type="EMBL" id="FUKI01000145">
    <property type="protein sequence ID" value="SJM95309.1"/>
    <property type="molecule type" value="Genomic_DNA"/>
</dbReference>
<dbReference type="GO" id="GO:0031012">
    <property type="term" value="C:extracellular matrix"/>
    <property type="evidence" value="ECO:0007669"/>
    <property type="project" value="InterPro"/>
</dbReference>
<dbReference type="Gene3D" id="2.150.10.10">
    <property type="entry name" value="Serralysin-like metalloprotease, C-terminal"/>
    <property type="match status" value="2"/>
</dbReference>
<evidence type="ECO:0000256" key="6">
    <source>
        <dbReference type="ARBA" id="ARBA00022801"/>
    </source>
</evidence>
<evidence type="ECO:0000256" key="5">
    <source>
        <dbReference type="ARBA" id="ARBA00022723"/>
    </source>
</evidence>
<keyword evidence="11" id="KW-1185">Reference proteome</keyword>
<proteinExistence type="inferred from homology"/>
<keyword evidence="8" id="KW-0106">Calcium</keyword>
<dbReference type="GO" id="GO:0005509">
    <property type="term" value="F:calcium ion binding"/>
    <property type="evidence" value="ECO:0007669"/>
    <property type="project" value="InterPro"/>
</dbReference>
<evidence type="ECO:0000259" key="9">
    <source>
        <dbReference type="SMART" id="SM00235"/>
    </source>
</evidence>
<dbReference type="Pfam" id="PF00353">
    <property type="entry name" value="HemolysinCabind"/>
    <property type="match status" value="2"/>
</dbReference>
<dbReference type="InterPro" id="IPR050557">
    <property type="entry name" value="RTX_toxin/Mannuronan_C5-epim"/>
</dbReference>